<feature type="domain" description="Flagellar Assembly Protein A N-terminal region" evidence="2">
    <location>
        <begin position="86"/>
        <end position="256"/>
    </location>
</feature>
<dbReference type="PANTHER" id="PTHR38032">
    <property type="entry name" value="POLYMERASE-RELATED"/>
    <property type="match status" value="1"/>
</dbReference>
<name>A5G7M7_GEOUR</name>
<dbReference type="RefSeq" id="WP_011940449.1">
    <property type="nucleotide sequence ID" value="NC_009483.1"/>
</dbReference>
<reference evidence="3 4" key="1">
    <citation type="submission" date="2007-05" db="EMBL/GenBank/DDBJ databases">
        <title>Complete sequence of Geobacter uraniireducens Rf4.</title>
        <authorList>
            <consortium name="US DOE Joint Genome Institute"/>
            <person name="Copeland A."/>
            <person name="Lucas S."/>
            <person name="Lapidus A."/>
            <person name="Barry K."/>
            <person name="Detter J.C."/>
            <person name="Glavina del Rio T."/>
            <person name="Hammon N."/>
            <person name="Israni S."/>
            <person name="Dalin E."/>
            <person name="Tice H."/>
            <person name="Pitluck S."/>
            <person name="Chertkov O."/>
            <person name="Brettin T."/>
            <person name="Bruce D."/>
            <person name="Han C."/>
            <person name="Schmutz J."/>
            <person name="Larimer F."/>
            <person name="Land M."/>
            <person name="Hauser L."/>
            <person name="Kyrpides N."/>
            <person name="Mikhailova N."/>
            <person name="Shelobolina E."/>
            <person name="Aklujkar M."/>
            <person name="Lovley D."/>
            <person name="Richardson P."/>
        </authorList>
    </citation>
    <scope>NUCLEOTIDE SEQUENCE [LARGE SCALE GENOMIC DNA]</scope>
    <source>
        <strain evidence="3 4">Rf4</strain>
    </source>
</reference>
<dbReference type="Pfam" id="PF03961">
    <property type="entry name" value="FapA"/>
    <property type="match status" value="1"/>
</dbReference>
<gene>
    <name evidence="3" type="ordered locus">Gura_3642</name>
</gene>
<evidence type="ECO:0000259" key="2">
    <source>
        <dbReference type="Pfam" id="PF20250"/>
    </source>
</evidence>
<dbReference type="InterPro" id="IPR046866">
    <property type="entry name" value="FapA_N"/>
</dbReference>
<dbReference type="Proteomes" id="UP000006695">
    <property type="component" value="Chromosome"/>
</dbReference>
<evidence type="ECO:0000313" key="3">
    <source>
        <dbReference type="EMBL" id="ABQ27795.1"/>
    </source>
</evidence>
<feature type="coiled-coil region" evidence="1">
    <location>
        <begin position="430"/>
        <end position="510"/>
    </location>
</feature>
<keyword evidence="1" id="KW-0175">Coiled coil</keyword>
<organism evidence="3 4">
    <name type="scientific">Geotalea uraniireducens (strain Rf4)</name>
    <name type="common">Geobacter uraniireducens</name>
    <dbReference type="NCBI Taxonomy" id="351605"/>
    <lineage>
        <taxon>Bacteria</taxon>
        <taxon>Pseudomonadati</taxon>
        <taxon>Thermodesulfobacteriota</taxon>
        <taxon>Desulfuromonadia</taxon>
        <taxon>Geobacterales</taxon>
        <taxon>Geobacteraceae</taxon>
        <taxon>Geotalea</taxon>
    </lineage>
</organism>
<dbReference type="OrthoDB" id="5807941at2"/>
<keyword evidence="4" id="KW-1185">Reference proteome</keyword>
<dbReference type="InterPro" id="IPR046865">
    <property type="entry name" value="FapA_b_solenoid"/>
</dbReference>
<dbReference type="KEGG" id="gur:Gura_3642"/>
<dbReference type="InterPro" id="IPR005646">
    <property type="entry name" value="FapA"/>
</dbReference>
<dbReference type="STRING" id="351605.Gura_3642"/>
<dbReference type="EMBL" id="CP000698">
    <property type="protein sequence ID" value="ABQ27795.1"/>
    <property type="molecule type" value="Genomic_DNA"/>
</dbReference>
<dbReference type="PANTHER" id="PTHR38032:SF1">
    <property type="entry name" value="RNA-BINDING PROTEIN KHPB N-TERMINAL DOMAIN-CONTAINING PROTEIN"/>
    <property type="match status" value="1"/>
</dbReference>
<dbReference type="Pfam" id="PF20250">
    <property type="entry name" value="FapA_N"/>
    <property type="match status" value="1"/>
</dbReference>
<evidence type="ECO:0000313" key="4">
    <source>
        <dbReference type="Proteomes" id="UP000006695"/>
    </source>
</evidence>
<protein>
    <recommendedName>
        <fullName evidence="2">Flagellar Assembly Protein A N-terminal region domain-containing protein</fullName>
    </recommendedName>
</protein>
<evidence type="ECO:0000256" key="1">
    <source>
        <dbReference type="SAM" id="Coils"/>
    </source>
</evidence>
<accession>A5G7M7</accession>
<proteinExistence type="predicted"/>
<sequence length="544" mass="58798">MAEEAKQEKGLTFQISPDGGKLLATYEPVAQKVPIDTDWVWQALDAQNLSDLFILDDALSNLVKRCAVAADRFTMQIGERRDGTLALTVAPDLMSAYITITSAYGGNAVTSEQILQALQEQKIVSGILHDEIEKAVGEREVLKREIAKGRSPQPGEDSQFISLIPEMRERCPLADDTDNVDYRNLGGIVSVKSGDPLMRRYPATKGTPGENILGTPLPTTDGNDIAFTPNLSGTVFAENDSDLLLAAISGLPVQVDHGIIVEPVINLKNVDLSSGNLHFEGTVNIAGDVKAGMEVKATGDIIIGGVAEAAKIEAGGNIEIKGGVIGQREVRNQKGELNPDISYVHAGGSVTAQFVENACIIAGRDINIREVAMKSELTAGNEVIVGEQGMKKGHIIGGVCRATTLVHAIIAGSPANVSTRIEVGVDPSISEKLSIVKQQLEEKEKRQEETAKTLAYIRDNPAKVDAGMARLKERVYNIQQAEITELTGQKKRLQKRLELVNNARIEIERTVYFGVHLMVGDKTLLIEDDLESKTFTRGEEGIAY</sequence>
<dbReference type="HOGENOM" id="CLU_026157_0_1_7"/>
<dbReference type="AlphaFoldDB" id="A5G7M7"/>